<sequence>MLIKLPAPDVLASRWGALAAAMTAAGYDDVYWFDADGAHYDDHGGNWARLILVEGGRAVLFGFDHEYSDTTTADPPIDLLAGAPAWLPWPRLLPHADEDMLGAVYWYEGGSWHRVGYPDGLHDGLRSTIGWLFEDGAAIVAELRSVVSEWGGHDIDGEREAAEVTAAADRLVAAATARTVDAAALEGLLGRLRERPVDLAAGVAMAARAGLTAGSTAPVTPAATEAPQRRVRLLSDREHNRLVWTAMRESGEFDRPTPGESAELAALVAWTRGRAPGHDGRCTLLFEVLDTSARQVPGEVPPGERPGDDNWTAFHEATELVRRLREAEAHPERGHWIYLRLATTATGYEVERRYDSWPPWIPDDGISGPWLDHLRQELGRRAPGYRPHWTTLLAPEVVYTGSPASR</sequence>
<organism evidence="1 2">
    <name type="scientific">Phytohabitans maris</name>
    <dbReference type="NCBI Taxonomy" id="3071409"/>
    <lineage>
        <taxon>Bacteria</taxon>
        <taxon>Bacillati</taxon>
        <taxon>Actinomycetota</taxon>
        <taxon>Actinomycetes</taxon>
        <taxon>Micromonosporales</taxon>
        <taxon>Micromonosporaceae</taxon>
    </lineage>
</organism>
<proteinExistence type="predicted"/>
<accession>A0ABU0ZGI4</accession>
<dbReference type="RefSeq" id="WP_308712662.1">
    <property type="nucleotide sequence ID" value="NZ_JAVHUY010000010.1"/>
</dbReference>
<dbReference type="EMBL" id="JAVHUY010000010">
    <property type="protein sequence ID" value="MDQ7905390.1"/>
    <property type="molecule type" value="Genomic_DNA"/>
</dbReference>
<name>A0ABU0ZGI4_9ACTN</name>
<protein>
    <submittedName>
        <fullName evidence="1">Uncharacterized protein</fullName>
    </submittedName>
</protein>
<keyword evidence="2" id="KW-1185">Reference proteome</keyword>
<evidence type="ECO:0000313" key="1">
    <source>
        <dbReference type="EMBL" id="MDQ7905390.1"/>
    </source>
</evidence>
<dbReference type="Proteomes" id="UP001230908">
    <property type="component" value="Unassembled WGS sequence"/>
</dbReference>
<comment type="caution">
    <text evidence="1">The sequence shown here is derived from an EMBL/GenBank/DDBJ whole genome shotgun (WGS) entry which is preliminary data.</text>
</comment>
<evidence type="ECO:0000313" key="2">
    <source>
        <dbReference type="Proteomes" id="UP001230908"/>
    </source>
</evidence>
<gene>
    <name evidence="1" type="ORF">RB614_12730</name>
</gene>
<reference evidence="1 2" key="1">
    <citation type="submission" date="2023-08" db="EMBL/GenBank/DDBJ databases">
        <title>Phytohabitans sansha sp. nov., isolated from marine sediment.</title>
        <authorList>
            <person name="Zhao Y."/>
            <person name="Yi K."/>
        </authorList>
    </citation>
    <scope>NUCLEOTIDE SEQUENCE [LARGE SCALE GENOMIC DNA]</scope>
    <source>
        <strain evidence="1 2">ZYX-F-186</strain>
    </source>
</reference>